<feature type="region of interest" description="Disordered" evidence="1">
    <location>
        <begin position="1"/>
        <end position="176"/>
    </location>
</feature>
<sequence length="669" mass="68338">MSGNNPYEALRREASAPGTQVVEPDAKVQTIPAPETVAPPAPKPHKPGKPDVSKAPGDISYAQTVKEGETKTTDTSSTTGSKPSGGAARKNKAGEPLSNEPNFNYAQKHAEKAGDKAGEAAQKGKESLHEAGKAAKSAAGESVEAGKQAAGEAAQAAKHKAREVDEAAGEALGHAREAAGEAADAAREYAAAARDKVAEAGDAVYEQAARGVEYIKEHLPTVHVEHDEATASAAEQASQDLLADAMALASGDALPARPAGLPAPASSYGAPRAAPPNLTARDVVRGGEGAARDAGDALRSEAERAAGAARRAGRDAKDGAQGLGDAAASKAREMAPEDLRRRGDREALADGEKPGTVGGLFGAAKGAASYVGAKDGEQGLGDAAASKARDAAPEELVRRGDREALADGEQPGTLGGLFGAVKGAAGFVREHLPGQGGSAKQPYVREYRAGPGDFHYAQFSQAVRDKLGGAADTAGAKVHEAEDKLREARLNRPTETESQRAARYATGDSISLSDTAVDAYDSARLRSARSPVAAETRDALAGAREGVASGLGAAKDRTLDAKDSLVSGLETAKDKTAGAAQAVADRVAGAAHSVTDSLSAASDNARWAVEHTKEQVQKKADEWQAELTPTTESEARVARGEVPSDTQSLLAAKGLGAEVSHATHINRAQ</sequence>
<accession>A0A3M7L301</accession>
<feature type="region of interest" description="Disordered" evidence="1">
    <location>
        <begin position="253"/>
        <end position="359"/>
    </location>
</feature>
<protein>
    <submittedName>
        <fullName evidence="2">Uncharacterized protein</fullName>
    </submittedName>
</protein>
<feature type="region of interest" description="Disordered" evidence="1">
    <location>
        <begin position="617"/>
        <end position="645"/>
    </location>
</feature>
<dbReference type="AlphaFoldDB" id="A0A3M7L301"/>
<feature type="compositionally biased region" description="Basic and acidic residues" evidence="1">
    <location>
        <begin position="108"/>
        <end position="133"/>
    </location>
</feature>
<feature type="region of interest" description="Disordered" evidence="1">
    <location>
        <begin position="373"/>
        <end position="413"/>
    </location>
</feature>
<feature type="compositionally biased region" description="Basic and acidic residues" evidence="1">
    <location>
        <begin position="330"/>
        <end position="353"/>
    </location>
</feature>
<organism evidence="2 3">
    <name type="scientific">Auxenochlorella protothecoides</name>
    <name type="common">Green microalga</name>
    <name type="synonym">Chlorella protothecoides</name>
    <dbReference type="NCBI Taxonomy" id="3075"/>
    <lineage>
        <taxon>Eukaryota</taxon>
        <taxon>Viridiplantae</taxon>
        <taxon>Chlorophyta</taxon>
        <taxon>core chlorophytes</taxon>
        <taxon>Trebouxiophyceae</taxon>
        <taxon>Chlorellales</taxon>
        <taxon>Chlorellaceae</taxon>
        <taxon>Auxenochlorella</taxon>
    </lineage>
</organism>
<feature type="compositionally biased region" description="Low complexity" evidence="1">
    <location>
        <begin position="73"/>
        <end position="86"/>
    </location>
</feature>
<proteinExistence type="predicted"/>
<feature type="compositionally biased region" description="Basic and acidic residues" evidence="1">
    <location>
        <begin position="387"/>
        <end position="405"/>
    </location>
</feature>
<gene>
    <name evidence="2" type="ORF">APUTEX25_002300</name>
</gene>
<dbReference type="Proteomes" id="UP000279271">
    <property type="component" value="Unassembled WGS sequence"/>
</dbReference>
<feature type="compositionally biased region" description="Basic and acidic residues" evidence="1">
    <location>
        <begin position="477"/>
        <end position="500"/>
    </location>
</feature>
<evidence type="ECO:0000313" key="2">
    <source>
        <dbReference type="EMBL" id="RMZ57068.1"/>
    </source>
</evidence>
<feature type="compositionally biased region" description="Low complexity" evidence="1">
    <location>
        <begin position="134"/>
        <end position="156"/>
    </location>
</feature>
<comment type="caution">
    <text evidence="2">The sequence shown here is derived from an EMBL/GenBank/DDBJ whole genome shotgun (WGS) entry which is preliminary data.</text>
</comment>
<name>A0A3M7L301_AUXPR</name>
<feature type="compositionally biased region" description="Low complexity" evidence="1">
    <location>
        <begin position="253"/>
        <end position="265"/>
    </location>
</feature>
<evidence type="ECO:0000313" key="3">
    <source>
        <dbReference type="Proteomes" id="UP000279271"/>
    </source>
</evidence>
<reference evidence="3" key="1">
    <citation type="journal article" date="2018" name="Algal Res.">
        <title>Characterization of plant carbon substrate utilization by Auxenochlorella protothecoides.</title>
        <authorList>
            <person name="Vogler B.W."/>
            <person name="Starkenburg S.R."/>
            <person name="Sudasinghe N."/>
            <person name="Schambach J.Y."/>
            <person name="Rollin J.A."/>
            <person name="Pattathil S."/>
            <person name="Barry A.N."/>
        </authorList>
    </citation>
    <scope>NUCLEOTIDE SEQUENCE [LARGE SCALE GENOMIC DNA]</scope>
    <source>
        <strain evidence="3">UTEX 25</strain>
    </source>
</reference>
<dbReference type="PANTHER" id="PTHR47372">
    <property type="entry name" value="DAUER UP-REGULATED-RELATED"/>
    <property type="match status" value="1"/>
</dbReference>
<dbReference type="PANTHER" id="PTHR47372:SF11">
    <property type="entry name" value="RE19971P"/>
    <property type="match status" value="1"/>
</dbReference>
<feature type="region of interest" description="Disordered" evidence="1">
    <location>
        <begin position="474"/>
        <end position="505"/>
    </location>
</feature>
<dbReference type="EMBL" id="QOKY01000130">
    <property type="protein sequence ID" value="RMZ57068.1"/>
    <property type="molecule type" value="Genomic_DNA"/>
</dbReference>
<evidence type="ECO:0000256" key="1">
    <source>
        <dbReference type="SAM" id="MobiDB-lite"/>
    </source>
</evidence>
<feature type="compositionally biased region" description="Basic and acidic residues" evidence="1">
    <location>
        <begin position="282"/>
        <end position="304"/>
    </location>
</feature>